<name>A0A9D1MYM3_9BACT</name>
<dbReference type="EMBL" id="DVOC01000094">
    <property type="protein sequence ID" value="HIU91413.1"/>
    <property type="molecule type" value="Genomic_DNA"/>
</dbReference>
<reference evidence="1" key="2">
    <citation type="journal article" date="2021" name="PeerJ">
        <title>Extensive microbial diversity within the chicken gut microbiome revealed by metagenomics and culture.</title>
        <authorList>
            <person name="Gilroy R."/>
            <person name="Ravi A."/>
            <person name="Getino M."/>
            <person name="Pursley I."/>
            <person name="Horton D.L."/>
            <person name="Alikhan N.F."/>
            <person name="Baker D."/>
            <person name="Gharbi K."/>
            <person name="Hall N."/>
            <person name="Watson M."/>
            <person name="Adriaenssens E.M."/>
            <person name="Foster-Nyarko E."/>
            <person name="Jarju S."/>
            <person name="Secka A."/>
            <person name="Antonio M."/>
            <person name="Oren A."/>
            <person name="Chaudhuri R.R."/>
            <person name="La Ragione R."/>
            <person name="Hildebrand F."/>
            <person name="Pallen M.J."/>
        </authorList>
    </citation>
    <scope>NUCLEOTIDE SEQUENCE</scope>
    <source>
        <strain evidence="1">ChiHjej12B11-7776</strain>
    </source>
</reference>
<dbReference type="Gene3D" id="3.10.530.10">
    <property type="entry name" value="CPE0013-like"/>
    <property type="match status" value="1"/>
</dbReference>
<reference evidence="1" key="1">
    <citation type="submission" date="2020-10" db="EMBL/GenBank/DDBJ databases">
        <authorList>
            <person name="Gilroy R."/>
        </authorList>
    </citation>
    <scope>NUCLEOTIDE SEQUENCE</scope>
    <source>
        <strain evidence="1">ChiHjej12B11-7776</strain>
    </source>
</reference>
<dbReference type="Pfam" id="PF07892">
    <property type="entry name" value="DUF1667"/>
    <property type="match status" value="1"/>
</dbReference>
<proteinExistence type="predicted"/>
<comment type="caution">
    <text evidence="1">The sequence shown here is derived from an EMBL/GenBank/DDBJ whole genome shotgun (WGS) entry which is preliminary data.</text>
</comment>
<evidence type="ECO:0000313" key="2">
    <source>
        <dbReference type="Proteomes" id="UP000886852"/>
    </source>
</evidence>
<dbReference type="AlphaFoldDB" id="A0A9D1MYM3"/>
<evidence type="ECO:0000313" key="1">
    <source>
        <dbReference type="EMBL" id="HIU91413.1"/>
    </source>
</evidence>
<organism evidence="1 2">
    <name type="scientific">Candidatus Fimimonas merdipullorum</name>
    <dbReference type="NCBI Taxonomy" id="2840822"/>
    <lineage>
        <taxon>Bacteria</taxon>
        <taxon>Pseudomonadati</taxon>
        <taxon>Myxococcota</taxon>
        <taxon>Myxococcia</taxon>
        <taxon>Myxococcales</taxon>
        <taxon>Cystobacterineae</taxon>
        <taxon>Myxococcaceae</taxon>
        <taxon>Myxococcaceae incertae sedis</taxon>
        <taxon>Candidatus Fimimonas</taxon>
    </lineage>
</organism>
<sequence length="119" mass="13018">MQLVCIVCPNGCRLDVTREGEGVKVEGARCKRGVKFAEEETIRPMRTVTSSVKTTVKGWRVVPVRTDGEIPKDKIFHLMSLLKDVTVTTPLPIGSVVAENVFGSGVNVVTTADMEEENE</sequence>
<dbReference type="PANTHER" id="PTHR39450">
    <property type="entry name" value="MOLYBDOPTERIN OXIDOREDUCTASE, 4FE-4S CLUSTER-BINDING SUBUNIT"/>
    <property type="match status" value="1"/>
</dbReference>
<dbReference type="SUPFAM" id="SSF160148">
    <property type="entry name" value="CPE0013-like"/>
    <property type="match status" value="1"/>
</dbReference>
<dbReference type="Proteomes" id="UP000886852">
    <property type="component" value="Unassembled WGS sequence"/>
</dbReference>
<dbReference type="InterPro" id="IPR036593">
    <property type="entry name" value="CPE0013-like_sf"/>
</dbReference>
<dbReference type="PANTHER" id="PTHR39450:SF1">
    <property type="entry name" value="DUF1667 DOMAIN-CONTAINING PROTEIN"/>
    <property type="match status" value="1"/>
</dbReference>
<protein>
    <submittedName>
        <fullName evidence="1">DUF1667 domain-containing protein</fullName>
    </submittedName>
</protein>
<gene>
    <name evidence="1" type="ORF">IAC72_05345</name>
</gene>
<dbReference type="InterPro" id="IPR012460">
    <property type="entry name" value="DUF1667"/>
</dbReference>
<accession>A0A9D1MYM3</accession>